<protein>
    <submittedName>
        <fullName evidence="2">Uncharacterized protein</fullName>
    </submittedName>
</protein>
<evidence type="ECO:0000256" key="1">
    <source>
        <dbReference type="SAM" id="MobiDB-lite"/>
    </source>
</evidence>
<proteinExistence type="predicted"/>
<evidence type="ECO:0000313" key="2">
    <source>
        <dbReference type="EMBL" id="GFN77362.1"/>
    </source>
</evidence>
<name>A0AAV3Y595_9GAST</name>
<comment type="caution">
    <text evidence="2">The sequence shown here is derived from an EMBL/GenBank/DDBJ whole genome shotgun (WGS) entry which is preliminary data.</text>
</comment>
<dbReference type="Proteomes" id="UP000735302">
    <property type="component" value="Unassembled WGS sequence"/>
</dbReference>
<sequence length="74" mass="8720">MARTSDRRVPADNRSGSLYTVPPRPRRYRNICIIKEWTKRDNAPELNVMVKETTVKKRNPKVRTGIQCYCAKRE</sequence>
<accession>A0AAV3Y595</accession>
<feature type="compositionally biased region" description="Basic and acidic residues" evidence="1">
    <location>
        <begin position="1"/>
        <end position="11"/>
    </location>
</feature>
<dbReference type="AlphaFoldDB" id="A0AAV3Y595"/>
<keyword evidence="3" id="KW-1185">Reference proteome</keyword>
<gene>
    <name evidence="2" type="ORF">PoB_000386800</name>
</gene>
<organism evidence="2 3">
    <name type="scientific">Plakobranchus ocellatus</name>
    <dbReference type="NCBI Taxonomy" id="259542"/>
    <lineage>
        <taxon>Eukaryota</taxon>
        <taxon>Metazoa</taxon>
        <taxon>Spiralia</taxon>
        <taxon>Lophotrochozoa</taxon>
        <taxon>Mollusca</taxon>
        <taxon>Gastropoda</taxon>
        <taxon>Heterobranchia</taxon>
        <taxon>Euthyneura</taxon>
        <taxon>Panpulmonata</taxon>
        <taxon>Sacoglossa</taxon>
        <taxon>Placobranchoidea</taxon>
        <taxon>Plakobranchidae</taxon>
        <taxon>Plakobranchus</taxon>
    </lineage>
</organism>
<feature type="region of interest" description="Disordered" evidence="1">
    <location>
        <begin position="1"/>
        <end position="20"/>
    </location>
</feature>
<reference evidence="2 3" key="1">
    <citation type="journal article" date="2021" name="Elife">
        <title>Chloroplast acquisition without the gene transfer in kleptoplastic sea slugs, Plakobranchus ocellatus.</title>
        <authorList>
            <person name="Maeda T."/>
            <person name="Takahashi S."/>
            <person name="Yoshida T."/>
            <person name="Shimamura S."/>
            <person name="Takaki Y."/>
            <person name="Nagai Y."/>
            <person name="Toyoda A."/>
            <person name="Suzuki Y."/>
            <person name="Arimoto A."/>
            <person name="Ishii H."/>
            <person name="Satoh N."/>
            <person name="Nishiyama T."/>
            <person name="Hasebe M."/>
            <person name="Maruyama T."/>
            <person name="Minagawa J."/>
            <person name="Obokata J."/>
            <person name="Shigenobu S."/>
        </authorList>
    </citation>
    <scope>NUCLEOTIDE SEQUENCE [LARGE SCALE GENOMIC DNA]</scope>
</reference>
<evidence type="ECO:0000313" key="3">
    <source>
        <dbReference type="Proteomes" id="UP000735302"/>
    </source>
</evidence>
<dbReference type="EMBL" id="BLXT01000469">
    <property type="protein sequence ID" value="GFN77362.1"/>
    <property type="molecule type" value="Genomic_DNA"/>
</dbReference>